<dbReference type="InterPro" id="IPR050147">
    <property type="entry name" value="Ser/Thr_Dehydratase"/>
</dbReference>
<dbReference type="Pfam" id="PF00291">
    <property type="entry name" value="PALP"/>
    <property type="match status" value="1"/>
</dbReference>
<dbReference type="PANTHER" id="PTHR48078">
    <property type="entry name" value="THREONINE DEHYDRATASE, MITOCHONDRIAL-RELATED"/>
    <property type="match status" value="1"/>
</dbReference>
<dbReference type="GO" id="GO:0009097">
    <property type="term" value="P:isoleucine biosynthetic process"/>
    <property type="evidence" value="ECO:0007669"/>
    <property type="project" value="TreeGrafter"/>
</dbReference>
<keyword evidence="15" id="KW-1185">Reference proteome</keyword>
<dbReference type="InterPro" id="IPR001926">
    <property type="entry name" value="TrpB-like_PALP"/>
</dbReference>
<evidence type="ECO:0000256" key="3">
    <source>
        <dbReference type="ARBA" id="ARBA00004742"/>
    </source>
</evidence>
<gene>
    <name evidence="14" type="ORF">MNOR_LOCUS31068</name>
</gene>
<dbReference type="InterPro" id="IPR036052">
    <property type="entry name" value="TrpB-like_PALP_sf"/>
</dbReference>
<keyword evidence="8" id="KW-0663">Pyridoxal phosphate</keyword>
<accession>A0AAV2S1P1</accession>
<comment type="pathway">
    <text evidence="3">Carbohydrate biosynthesis; gluconeogenesis.</text>
</comment>
<keyword evidence="7" id="KW-0963">Cytoplasm</keyword>
<keyword evidence="9" id="KW-0456">Lyase</keyword>
<evidence type="ECO:0000256" key="12">
    <source>
        <dbReference type="ARBA" id="ARBA00049406"/>
    </source>
</evidence>
<dbReference type="GO" id="GO:0030170">
    <property type="term" value="F:pyridoxal phosphate binding"/>
    <property type="evidence" value="ECO:0007669"/>
    <property type="project" value="InterPro"/>
</dbReference>
<evidence type="ECO:0000256" key="2">
    <source>
        <dbReference type="ARBA" id="ARBA00004496"/>
    </source>
</evidence>
<dbReference type="EC" id="4.3.1.17" evidence="5"/>
<comment type="catalytic activity">
    <reaction evidence="12">
        <text>L-serine = pyruvate + NH4(+)</text>
        <dbReference type="Rhea" id="RHEA:19169"/>
        <dbReference type="ChEBI" id="CHEBI:15361"/>
        <dbReference type="ChEBI" id="CHEBI:28938"/>
        <dbReference type="ChEBI" id="CHEBI:33384"/>
        <dbReference type="EC" id="4.3.1.17"/>
    </reaction>
</comment>
<sequence length="285" mass="30284">MTFSDSNFIMQHMHSVTPLIHSSFLSQLCGRKVLLKMENTQPSGSFKIRGIGHFVQQSKAEGCDHVVSSSGGNAGMAAAYAARKCGLPATIVIPESTPSLMISRLEGEEAKVMVHGKNWDGANEKAQELAKEKTCCFVHPFEHPLIWEGHSTLVDEILEQSAECPSAIIVSVGGGGMLCGVLKGLHKKDTKNIAIIAMETQGANCLNEALKVGHPVSIGSITSIAKTLGSLTVTQGVFDLKEGINLISQVISDRDAVEACVRFADDHRALVEPSCGASLAAVYKG</sequence>
<evidence type="ECO:0000256" key="11">
    <source>
        <dbReference type="ARBA" id="ARBA00042605"/>
    </source>
</evidence>
<dbReference type="EMBL" id="CAXKWB010039216">
    <property type="protein sequence ID" value="CAL4152729.1"/>
    <property type="molecule type" value="Genomic_DNA"/>
</dbReference>
<comment type="similarity">
    <text evidence="4">Belongs to the serine/threonine dehydratase family.</text>
</comment>
<dbReference type="Gene3D" id="3.40.50.1100">
    <property type="match status" value="2"/>
</dbReference>
<evidence type="ECO:0000259" key="13">
    <source>
        <dbReference type="Pfam" id="PF00291"/>
    </source>
</evidence>
<comment type="cofactor">
    <cofactor evidence="1">
        <name>pyridoxal 5'-phosphate</name>
        <dbReference type="ChEBI" id="CHEBI:597326"/>
    </cofactor>
</comment>
<evidence type="ECO:0000256" key="5">
    <source>
        <dbReference type="ARBA" id="ARBA00012093"/>
    </source>
</evidence>
<feature type="domain" description="Tryptophan synthase beta chain-like PALP" evidence="13">
    <location>
        <begin position="15"/>
        <end position="282"/>
    </location>
</feature>
<reference evidence="14 15" key="1">
    <citation type="submission" date="2024-05" db="EMBL/GenBank/DDBJ databases">
        <authorList>
            <person name="Wallberg A."/>
        </authorList>
    </citation>
    <scope>NUCLEOTIDE SEQUENCE [LARGE SCALE GENOMIC DNA]</scope>
</reference>
<dbReference type="GO" id="GO:0006565">
    <property type="term" value="P:L-serine catabolic process"/>
    <property type="evidence" value="ECO:0007669"/>
    <property type="project" value="TreeGrafter"/>
</dbReference>
<dbReference type="AlphaFoldDB" id="A0AAV2S1P1"/>
<name>A0AAV2S1P1_MEGNR</name>
<dbReference type="InterPro" id="IPR000634">
    <property type="entry name" value="Ser/Thr_deHydtase_PyrdxlP-BS"/>
</dbReference>
<comment type="caution">
    <text evidence="14">The sequence shown here is derived from an EMBL/GenBank/DDBJ whole genome shotgun (WGS) entry which is preliminary data.</text>
</comment>
<evidence type="ECO:0000256" key="7">
    <source>
        <dbReference type="ARBA" id="ARBA00022490"/>
    </source>
</evidence>
<evidence type="ECO:0000256" key="6">
    <source>
        <dbReference type="ARBA" id="ARBA00022432"/>
    </source>
</evidence>
<feature type="non-terminal residue" evidence="14">
    <location>
        <position position="285"/>
    </location>
</feature>
<evidence type="ECO:0000256" key="9">
    <source>
        <dbReference type="ARBA" id="ARBA00023239"/>
    </source>
</evidence>
<dbReference type="GO" id="GO:0006094">
    <property type="term" value="P:gluconeogenesis"/>
    <property type="evidence" value="ECO:0007669"/>
    <property type="project" value="UniProtKB-KW"/>
</dbReference>
<keyword evidence="6" id="KW-0312">Gluconeogenesis</keyword>
<evidence type="ECO:0000313" key="14">
    <source>
        <dbReference type="EMBL" id="CAL4152729.1"/>
    </source>
</evidence>
<dbReference type="GO" id="GO:0004794">
    <property type="term" value="F:threonine deaminase activity"/>
    <property type="evidence" value="ECO:0007669"/>
    <property type="project" value="TreeGrafter"/>
</dbReference>
<evidence type="ECO:0000256" key="1">
    <source>
        <dbReference type="ARBA" id="ARBA00001933"/>
    </source>
</evidence>
<dbReference type="GO" id="GO:0006567">
    <property type="term" value="P:L-threonine catabolic process"/>
    <property type="evidence" value="ECO:0007669"/>
    <property type="project" value="TreeGrafter"/>
</dbReference>
<evidence type="ECO:0000256" key="4">
    <source>
        <dbReference type="ARBA" id="ARBA00010869"/>
    </source>
</evidence>
<dbReference type="FunFam" id="3.40.50.1100:FF:000040">
    <property type="entry name" value="L-serine dehydratase, putative"/>
    <property type="match status" value="1"/>
</dbReference>
<protein>
    <recommendedName>
        <fullName evidence="5">L-serine ammonia-lyase</fullName>
        <ecNumber evidence="5">4.3.1.17</ecNumber>
    </recommendedName>
    <alternativeName>
        <fullName evidence="10">L-serine deaminase</fullName>
    </alternativeName>
    <alternativeName>
        <fullName evidence="11">L-threonine dehydratase</fullName>
    </alternativeName>
</protein>
<dbReference type="Proteomes" id="UP001497623">
    <property type="component" value="Unassembled WGS sequence"/>
</dbReference>
<dbReference type="SUPFAM" id="SSF53686">
    <property type="entry name" value="Tryptophan synthase beta subunit-like PLP-dependent enzymes"/>
    <property type="match status" value="1"/>
</dbReference>
<evidence type="ECO:0000313" key="15">
    <source>
        <dbReference type="Proteomes" id="UP001497623"/>
    </source>
</evidence>
<dbReference type="PANTHER" id="PTHR48078:SF2">
    <property type="entry name" value="CATABOLIC L-SERINE_THREONINE DEHYDRATASE"/>
    <property type="match status" value="1"/>
</dbReference>
<dbReference type="GO" id="GO:0005737">
    <property type="term" value="C:cytoplasm"/>
    <property type="evidence" value="ECO:0007669"/>
    <property type="project" value="UniProtKB-SubCell"/>
</dbReference>
<organism evidence="14 15">
    <name type="scientific">Meganyctiphanes norvegica</name>
    <name type="common">Northern krill</name>
    <name type="synonym">Thysanopoda norvegica</name>
    <dbReference type="NCBI Taxonomy" id="48144"/>
    <lineage>
        <taxon>Eukaryota</taxon>
        <taxon>Metazoa</taxon>
        <taxon>Ecdysozoa</taxon>
        <taxon>Arthropoda</taxon>
        <taxon>Crustacea</taxon>
        <taxon>Multicrustacea</taxon>
        <taxon>Malacostraca</taxon>
        <taxon>Eumalacostraca</taxon>
        <taxon>Eucarida</taxon>
        <taxon>Euphausiacea</taxon>
        <taxon>Euphausiidae</taxon>
        <taxon>Meganyctiphanes</taxon>
    </lineage>
</organism>
<evidence type="ECO:0000256" key="8">
    <source>
        <dbReference type="ARBA" id="ARBA00022898"/>
    </source>
</evidence>
<proteinExistence type="inferred from homology"/>
<dbReference type="PROSITE" id="PS00165">
    <property type="entry name" value="DEHYDRATASE_SER_THR"/>
    <property type="match status" value="1"/>
</dbReference>
<comment type="subcellular location">
    <subcellularLocation>
        <location evidence="2">Cytoplasm</location>
    </subcellularLocation>
</comment>
<evidence type="ECO:0000256" key="10">
    <source>
        <dbReference type="ARBA" id="ARBA00041766"/>
    </source>
</evidence>
<dbReference type="GO" id="GO:0003941">
    <property type="term" value="F:L-serine ammonia-lyase activity"/>
    <property type="evidence" value="ECO:0007669"/>
    <property type="project" value="UniProtKB-EC"/>
</dbReference>